<protein>
    <recommendedName>
        <fullName evidence="4">Secreted protein</fullName>
    </recommendedName>
</protein>
<dbReference type="RefSeq" id="WP_156276957.1">
    <property type="nucleotide sequence ID" value="NZ_BAABGI010000001.1"/>
</dbReference>
<evidence type="ECO:0000256" key="1">
    <source>
        <dbReference type="SAM" id="SignalP"/>
    </source>
</evidence>
<evidence type="ECO:0000313" key="3">
    <source>
        <dbReference type="Proteomes" id="UP000460416"/>
    </source>
</evidence>
<feature type="signal peptide" evidence="1">
    <location>
        <begin position="1"/>
        <end position="19"/>
    </location>
</feature>
<comment type="caution">
    <text evidence="2">The sequence shown here is derived from an EMBL/GenBank/DDBJ whole genome shotgun (WGS) entry which is preliminary data.</text>
</comment>
<evidence type="ECO:0000313" key="2">
    <source>
        <dbReference type="EMBL" id="MUP43268.1"/>
    </source>
</evidence>
<sequence length="154" mass="16984">MKISVFFLALLHSAFLALQEPVPPKYSIHTKKLCQGDMMHLGSKGIKFKKVVSDSRCPRGGAITCIWAGEVKVLVEFYEDGKLKGEKVLKGSNISINDHEVVAGTGISIVDFFNQEKDLKISSIAVYPYPDGKSDISANEYSLDLQISEKMVTD</sequence>
<proteinExistence type="predicted"/>
<name>A0A7K1LR80_9FLAO</name>
<dbReference type="AlphaFoldDB" id="A0A7K1LR80"/>
<feature type="chain" id="PRO_5029534054" description="Secreted protein" evidence="1">
    <location>
        <begin position="20"/>
        <end position="154"/>
    </location>
</feature>
<keyword evidence="1" id="KW-0732">Signal</keyword>
<keyword evidence="3" id="KW-1185">Reference proteome</keyword>
<reference evidence="2 3" key="1">
    <citation type="submission" date="2019-07" db="EMBL/GenBank/DDBJ databases">
        <title>Gramella aestuarii sp. nov., isolated from a tidal flat, and emended description of Gramella echinicola.</title>
        <authorList>
            <person name="Liu L."/>
        </authorList>
    </citation>
    <scope>NUCLEOTIDE SEQUENCE [LARGE SCALE GENOMIC DNA]</scope>
    <source>
        <strain evidence="2 3">BS12</strain>
    </source>
</reference>
<accession>A0A7K1LR80</accession>
<gene>
    <name evidence="2" type="ORF">FLP08_11835</name>
</gene>
<dbReference type="Proteomes" id="UP000460416">
    <property type="component" value="Unassembled WGS sequence"/>
</dbReference>
<dbReference type="EMBL" id="VJVW01000004">
    <property type="protein sequence ID" value="MUP43268.1"/>
    <property type="molecule type" value="Genomic_DNA"/>
</dbReference>
<dbReference type="OrthoDB" id="163809at2"/>
<evidence type="ECO:0008006" key="4">
    <source>
        <dbReference type="Google" id="ProtNLM"/>
    </source>
</evidence>
<organism evidence="2 3">
    <name type="scientific">Christiangramia aestuarii</name>
    <dbReference type="NCBI Taxonomy" id="1028746"/>
    <lineage>
        <taxon>Bacteria</taxon>
        <taxon>Pseudomonadati</taxon>
        <taxon>Bacteroidota</taxon>
        <taxon>Flavobacteriia</taxon>
        <taxon>Flavobacteriales</taxon>
        <taxon>Flavobacteriaceae</taxon>
        <taxon>Christiangramia</taxon>
    </lineage>
</organism>